<name>A0A249PLN7_9HYPH</name>
<dbReference type="InterPro" id="IPR036390">
    <property type="entry name" value="WH_DNA-bd_sf"/>
</dbReference>
<evidence type="ECO:0000313" key="7">
    <source>
        <dbReference type="Proteomes" id="UP000217211"/>
    </source>
</evidence>
<keyword evidence="7" id="KW-1185">Reference proteome</keyword>
<reference evidence="6 7" key="1">
    <citation type="submission" date="2017-08" db="EMBL/GenBank/DDBJ databases">
        <title>Multipartite genome sequences of Sinorhizobium species nodulating soybeans.</title>
        <authorList>
            <person name="Tian C.F."/>
        </authorList>
    </citation>
    <scope>NUCLEOTIDE SEQUENCE [LARGE SCALE GENOMIC DNA]</scope>
    <source>
        <strain evidence="6 7">CCBAU 05684</strain>
        <plasmid evidence="7">psj05684b</plasmid>
    </source>
</reference>
<dbReference type="eggNOG" id="COG0583">
    <property type="taxonomic scope" value="Bacteria"/>
</dbReference>
<dbReference type="SUPFAM" id="SSF46785">
    <property type="entry name" value="Winged helix' DNA-binding domain"/>
    <property type="match status" value="1"/>
</dbReference>
<keyword evidence="4" id="KW-0804">Transcription</keyword>
<dbReference type="Gene3D" id="1.10.10.10">
    <property type="entry name" value="Winged helix-like DNA-binding domain superfamily/Winged helix DNA-binding domain"/>
    <property type="match status" value="1"/>
</dbReference>
<evidence type="ECO:0000256" key="1">
    <source>
        <dbReference type="ARBA" id="ARBA00009437"/>
    </source>
</evidence>
<evidence type="ECO:0000259" key="5">
    <source>
        <dbReference type="PROSITE" id="PS50931"/>
    </source>
</evidence>
<keyword evidence="6" id="KW-0614">Plasmid</keyword>
<accession>A0A249PLN7</accession>
<keyword evidence="2" id="KW-0805">Transcription regulation</keyword>
<dbReference type="RefSeq" id="WP_034856721.1">
    <property type="nucleotide sequence ID" value="NZ_AJQT01000077.1"/>
</dbReference>
<dbReference type="InterPro" id="IPR005119">
    <property type="entry name" value="LysR_subst-bd"/>
</dbReference>
<dbReference type="EMBL" id="CP023068">
    <property type="protein sequence ID" value="ASY66672.1"/>
    <property type="molecule type" value="Genomic_DNA"/>
</dbReference>
<dbReference type="Gene3D" id="3.40.190.290">
    <property type="match status" value="1"/>
</dbReference>
<evidence type="ECO:0000256" key="2">
    <source>
        <dbReference type="ARBA" id="ARBA00023015"/>
    </source>
</evidence>
<dbReference type="InterPro" id="IPR036388">
    <property type="entry name" value="WH-like_DNA-bd_sf"/>
</dbReference>
<sequence>MLNLNDLQLFVRAVDSGGFTAAARMIGAPKSTISKRVAELEVELGARLIHRTSRSFTLTEVGREFYEHARAALIEAEAAEEVVRRRLAEPAGRVRITTSVPVAQFQLAERLAALTREYPRIHLDIHVTDRFVDLIHEGFDIAIRSHMAPLPDSGLMQRRMSVERIILVASRDYVSEHGTPQSPLELADHTGVNAGPSSNVWRLRSETGEEARVSPRACLSADEAGVLLRAARAGLGIVRLPETIASPDLDRGELVHLLPDWTEGTITTTILTPHRRGQLPAVRAVVDFLTKT</sequence>
<dbReference type="InterPro" id="IPR000847">
    <property type="entry name" value="LysR_HTH_N"/>
</dbReference>
<dbReference type="KEGG" id="esj:SJ05684_b56900"/>
<dbReference type="PANTHER" id="PTHR30537">
    <property type="entry name" value="HTH-TYPE TRANSCRIPTIONAL REGULATOR"/>
    <property type="match status" value="1"/>
</dbReference>
<dbReference type="FunFam" id="1.10.10.10:FF:000001">
    <property type="entry name" value="LysR family transcriptional regulator"/>
    <property type="match status" value="1"/>
</dbReference>
<dbReference type="Proteomes" id="UP000217211">
    <property type="component" value="Plasmid pSJ05684b"/>
</dbReference>
<dbReference type="GO" id="GO:0006351">
    <property type="term" value="P:DNA-templated transcription"/>
    <property type="evidence" value="ECO:0007669"/>
    <property type="project" value="TreeGrafter"/>
</dbReference>
<geneLocation type="plasmid" evidence="7">
    <name>psj05684b</name>
</geneLocation>
<dbReference type="OrthoDB" id="9786526at2"/>
<dbReference type="GO" id="GO:0003700">
    <property type="term" value="F:DNA-binding transcription factor activity"/>
    <property type="evidence" value="ECO:0007669"/>
    <property type="project" value="InterPro"/>
</dbReference>
<comment type="similarity">
    <text evidence="1">Belongs to the LysR transcriptional regulatory family.</text>
</comment>
<organism evidence="6 7">
    <name type="scientific">Sinorhizobium sojae CCBAU 05684</name>
    <dbReference type="NCBI Taxonomy" id="716928"/>
    <lineage>
        <taxon>Bacteria</taxon>
        <taxon>Pseudomonadati</taxon>
        <taxon>Pseudomonadota</taxon>
        <taxon>Alphaproteobacteria</taxon>
        <taxon>Hyphomicrobiales</taxon>
        <taxon>Rhizobiaceae</taxon>
        <taxon>Sinorhizobium/Ensifer group</taxon>
        <taxon>Sinorhizobium</taxon>
    </lineage>
</organism>
<keyword evidence="3" id="KW-0238">DNA-binding</keyword>
<dbReference type="CDD" id="cd08422">
    <property type="entry name" value="PBP2_CrgA_like"/>
    <property type="match status" value="1"/>
</dbReference>
<gene>
    <name evidence="6" type="ORF">SJ05684_b56900</name>
</gene>
<evidence type="ECO:0000313" key="6">
    <source>
        <dbReference type="EMBL" id="ASY66672.1"/>
    </source>
</evidence>
<dbReference type="SUPFAM" id="SSF53850">
    <property type="entry name" value="Periplasmic binding protein-like II"/>
    <property type="match status" value="1"/>
</dbReference>
<dbReference type="GO" id="GO:0043565">
    <property type="term" value="F:sequence-specific DNA binding"/>
    <property type="evidence" value="ECO:0007669"/>
    <property type="project" value="TreeGrafter"/>
</dbReference>
<feature type="domain" description="HTH lysR-type" evidence="5">
    <location>
        <begin position="2"/>
        <end position="59"/>
    </location>
</feature>
<dbReference type="Pfam" id="PF00126">
    <property type="entry name" value="HTH_1"/>
    <property type="match status" value="1"/>
</dbReference>
<dbReference type="PANTHER" id="PTHR30537:SF31">
    <property type="entry name" value="TRANSCRIPTIONAL REGULATOR, LYSR FAMILY"/>
    <property type="match status" value="1"/>
</dbReference>
<evidence type="ECO:0000256" key="4">
    <source>
        <dbReference type="ARBA" id="ARBA00023163"/>
    </source>
</evidence>
<dbReference type="STRING" id="716928.GCA_000261485_03719"/>
<dbReference type="Pfam" id="PF03466">
    <property type="entry name" value="LysR_substrate"/>
    <property type="match status" value="1"/>
</dbReference>
<proteinExistence type="inferred from homology"/>
<protein>
    <submittedName>
        <fullName evidence="6">Transcriptional regulator, LysR family</fullName>
    </submittedName>
</protein>
<dbReference type="InterPro" id="IPR058163">
    <property type="entry name" value="LysR-type_TF_proteobact-type"/>
</dbReference>
<dbReference type="PROSITE" id="PS50931">
    <property type="entry name" value="HTH_LYSR"/>
    <property type="match status" value="1"/>
</dbReference>
<evidence type="ECO:0000256" key="3">
    <source>
        <dbReference type="ARBA" id="ARBA00023125"/>
    </source>
</evidence>
<dbReference type="AlphaFoldDB" id="A0A249PLN7"/>